<dbReference type="GO" id="GO:0005737">
    <property type="term" value="C:cytoplasm"/>
    <property type="evidence" value="ECO:0007669"/>
    <property type="project" value="TreeGrafter"/>
</dbReference>
<dbReference type="Pfam" id="PF20927">
    <property type="entry name" value="Htt_C-HEAT"/>
    <property type="match status" value="1"/>
</dbReference>
<dbReference type="EMBL" id="OC047878">
    <property type="protein sequence ID" value="CAD7270023.1"/>
    <property type="molecule type" value="Genomic_DNA"/>
</dbReference>
<reference evidence="1" key="1">
    <citation type="submission" date="2020-11" db="EMBL/GenBank/DDBJ databases">
        <authorList>
            <person name="Tran Van P."/>
        </authorList>
    </citation>
    <scope>NUCLEOTIDE SEQUENCE</scope>
</reference>
<proteinExistence type="predicted"/>
<dbReference type="InterPro" id="IPR028426">
    <property type="entry name" value="Huntingtin_fam"/>
</dbReference>
<dbReference type="PANTHER" id="PTHR10170:SF10">
    <property type="entry name" value="HUNTINGTIN"/>
    <property type="match status" value="1"/>
</dbReference>
<accession>A0A7R9BEC1</accession>
<gene>
    <name evidence="1" type="ORF">TSIB3V08_LOCUS14023</name>
</gene>
<evidence type="ECO:0008006" key="2">
    <source>
        <dbReference type="Google" id="ProtNLM"/>
    </source>
</evidence>
<protein>
    <recommendedName>
        <fullName evidence="2">Huntingtin</fullName>
    </recommendedName>
</protein>
<sequence length="114" mass="12686">MHLLSGLSLVPVSKACLEREQCLAASGLDLHSCLHFLLDLYSQWTLPQSGTPLRLVKEAITSVLSISDLFTERAQFQWMLETFLELSRSHPSEDEILHQYLVLGCCKAASVLGV</sequence>
<feature type="non-terminal residue" evidence="1">
    <location>
        <position position="1"/>
    </location>
</feature>
<dbReference type="InterPro" id="IPR048413">
    <property type="entry name" value="Htt_C-HEAT_rpt"/>
</dbReference>
<dbReference type="PANTHER" id="PTHR10170">
    <property type="entry name" value="HUNTINGTON DISEASE PROTEIN"/>
    <property type="match status" value="1"/>
</dbReference>
<evidence type="ECO:0000313" key="1">
    <source>
        <dbReference type="EMBL" id="CAD7270023.1"/>
    </source>
</evidence>
<dbReference type="AlphaFoldDB" id="A0A7R9BEC1"/>
<name>A0A7R9BEC1_TIMSH</name>
<organism evidence="1">
    <name type="scientific">Timema shepardi</name>
    <name type="common">Walking stick</name>
    <dbReference type="NCBI Taxonomy" id="629360"/>
    <lineage>
        <taxon>Eukaryota</taxon>
        <taxon>Metazoa</taxon>
        <taxon>Ecdysozoa</taxon>
        <taxon>Arthropoda</taxon>
        <taxon>Hexapoda</taxon>
        <taxon>Insecta</taxon>
        <taxon>Pterygota</taxon>
        <taxon>Neoptera</taxon>
        <taxon>Polyneoptera</taxon>
        <taxon>Phasmatodea</taxon>
        <taxon>Timematodea</taxon>
        <taxon>Timematoidea</taxon>
        <taxon>Timematidae</taxon>
        <taxon>Timema</taxon>
    </lineage>
</organism>